<dbReference type="Gene3D" id="1.25.40.180">
    <property type="match status" value="2"/>
</dbReference>
<protein>
    <submittedName>
        <fullName evidence="5">Uncharacterized protein isoform X1</fullName>
    </submittedName>
</protein>
<dbReference type="SMART" id="SM00543">
    <property type="entry name" value="MIF4G"/>
    <property type="match status" value="2"/>
</dbReference>
<feature type="domain" description="MIF4G" evidence="3">
    <location>
        <begin position="176"/>
        <end position="402"/>
    </location>
</feature>
<name>A0ABM3DHA0_SALSA</name>
<evidence type="ECO:0000259" key="3">
    <source>
        <dbReference type="SMART" id="SM00543"/>
    </source>
</evidence>
<dbReference type="Gene3D" id="3.30.40.10">
    <property type="entry name" value="Zinc/RING finger domain, C3HC4 (zinc finger)"/>
    <property type="match status" value="1"/>
</dbReference>
<dbReference type="RefSeq" id="XP_045558179.1">
    <property type="nucleotide sequence ID" value="XM_045702223.1"/>
</dbReference>
<dbReference type="InterPro" id="IPR016024">
    <property type="entry name" value="ARM-type_fold"/>
</dbReference>
<evidence type="ECO:0000313" key="5">
    <source>
        <dbReference type="RefSeq" id="XP_045558179.1"/>
    </source>
</evidence>
<keyword evidence="1" id="KW-0175">Coiled coil</keyword>
<dbReference type="Pfam" id="PF25600">
    <property type="entry name" value="TRIM_CC"/>
    <property type="match status" value="1"/>
</dbReference>
<organism evidence="4 5">
    <name type="scientific">Salmo salar</name>
    <name type="common">Atlantic salmon</name>
    <dbReference type="NCBI Taxonomy" id="8030"/>
    <lineage>
        <taxon>Eukaryota</taxon>
        <taxon>Metazoa</taxon>
        <taxon>Chordata</taxon>
        <taxon>Craniata</taxon>
        <taxon>Vertebrata</taxon>
        <taxon>Euteleostomi</taxon>
        <taxon>Actinopterygii</taxon>
        <taxon>Neopterygii</taxon>
        <taxon>Teleostei</taxon>
        <taxon>Protacanthopterygii</taxon>
        <taxon>Salmoniformes</taxon>
        <taxon>Salmonidae</taxon>
        <taxon>Salmoninae</taxon>
        <taxon>Salmo</taxon>
    </lineage>
</organism>
<dbReference type="InterPro" id="IPR058030">
    <property type="entry name" value="TRIM8/14/16/25/29/45/65_CC"/>
</dbReference>
<reference evidence="5" key="1">
    <citation type="submission" date="2025-08" db="UniProtKB">
        <authorList>
            <consortium name="RefSeq"/>
        </authorList>
    </citation>
    <scope>IDENTIFICATION</scope>
</reference>
<keyword evidence="4" id="KW-1185">Reference proteome</keyword>
<dbReference type="SUPFAM" id="SSF48371">
    <property type="entry name" value="ARM repeat"/>
    <property type="match status" value="2"/>
</dbReference>
<feature type="compositionally biased region" description="Basic residues" evidence="2">
    <location>
        <begin position="136"/>
        <end position="145"/>
    </location>
</feature>
<dbReference type="GeneID" id="106578729"/>
<feature type="coiled-coil region" evidence="1">
    <location>
        <begin position="490"/>
        <end position="579"/>
    </location>
</feature>
<evidence type="ECO:0000256" key="2">
    <source>
        <dbReference type="SAM" id="MobiDB-lite"/>
    </source>
</evidence>
<dbReference type="InterPro" id="IPR003890">
    <property type="entry name" value="MIF4G-like_typ-3"/>
</dbReference>
<feature type="coiled-coil region" evidence="1">
    <location>
        <begin position="790"/>
        <end position="823"/>
    </location>
</feature>
<feature type="domain" description="MIF4G" evidence="3">
    <location>
        <begin position="695"/>
        <end position="920"/>
    </location>
</feature>
<dbReference type="InterPro" id="IPR013083">
    <property type="entry name" value="Znf_RING/FYVE/PHD"/>
</dbReference>
<dbReference type="Pfam" id="PF02854">
    <property type="entry name" value="MIF4G"/>
    <property type="match status" value="2"/>
</dbReference>
<dbReference type="PANTHER" id="PTHR23253:SF10">
    <property type="entry name" value="EUKARYOTIC TRANSLATION INITIATION FACTOR 4 GAMMA 1"/>
    <property type="match status" value="1"/>
</dbReference>
<sequence>MYRIRCSNVAETIELLNQKKLSCLICVGLLDPLSIPCGQSYCKIYNGNWVQDHQNDPFHICLKCRQTYTPRPELYRNTKLDEVVEKIEKTGLQADDTGSGNIVIYSKSYTEEILRKHTEEILRKHMLRSQHLVSMNKKKMSGSKTRKQEAQSPAPSSSRQDLEFQDPEPGKIQELYAQMDDILDRVTQNNFHQSMNAITELTMNTEGRLRAITDLIYERAIAHPASSVVYANMCHYLMGLKVPTAAVPGVTQNFRKMLLNRVMTDFENMGRDSHEILQKKMDTITKEEDGQQLREELEEVKAKVRRQSLGNIQFMCELYRLKMITEAIMHDTIVKLLKNHEDDSLECLCTLLSTIGKELDFEKARPRMDQYCNQIEKIVKNRTISPRITSMLQNVLDLRKTEIPQLAEKMEKTRLQADDHTGPADTEPLLRPHYKSSPMKKQELISIFTPLQENVCPHDDKLKAEDHETDSAGRAAAGRATKKKKVIVPFKTCQQIIQEREEELQKLRQEVESLKCLSQATLEDGERFFTKLIETRCSEVRERIQAKEKEMVSEAEGLIQTLEQELDELKRTETEGRQLPHIEDVPHFFQKLPSITEAFGKVKRIYATKLQKLFENTSKRQFKMFYEIVEEMLEPYSKHYHYSTIGPIFLKGQSGATTRQPATFWAITSLDRQEVEEKDLEDFVDLDTVKTEEIYAQMDDILDRLTPKNFHQSMKVVSAFTIDTEDKLKGFIDRIYKNAIKYPTYADVYAKVCHHHQLMGLKIPGVTVPFRKLLLNRCQKGFEKDNSKILKEMQRELDAITEKEDQQRLREELEETKADGQRELLCNIKFMCELFKLKMIMEAVMHNCIVKLLKNGDDGSLEGLCTLLFTIGKDLEEDSQEAEPRMDQHYRQIVVIIKKKRTSPRIRYMLCDAMDLRELNLGKNKDN</sequence>
<evidence type="ECO:0000313" key="4">
    <source>
        <dbReference type="Proteomes" id="UP001652741"/>
    </source>
</evidence>
<proteinExistence type="predicted"/>
<dbReference type="SUPFAM" id="SSF57850">
    <property type="entry name" value="RING/U-box"/>
    <property type="match status" value="1"/>
</dbReference>
<evidence type="ECO:0000256" key="1">
    <source>
        <dbReference type="SAM" id="Coils"/>
    </source>
</evidence>
<feature type="region of interest" description="Disordered" evidence="2">
    <location>
        <begin position="133"/>
        <end position="166"/>
    </location>
</feature>
<dbReference type="PANTHER" id="PTHR23253">
    <property type="entry name" value="EUKARYOTIC TRANSLATION INITIATION FACTOR 4 GAMMA"/>
    <property type="match status" value="1"/>
</dbReference>
<dbReference type="Proteomes" id="UP001652741">
    <property type="component" value="Chromosome ssa19"/>
</dbReference>
<gene>
    <name evidence="5" type="primary">LOC106578729</name>
</gene>
<accession>A0ABM3DHA0</accession>
<feature type="compositionally biased region" description="Polar residues" evidence="2">
    <location>
        <begin position="150"/>
        <end position="159"/>
    </location>
</feature>